<dbReference type="CDD" id="cd03300">
    <property type="entry name" value="ABC_PotA_N"/>
    <property type="match status" value="1"/>
</dbReference>
<evidence type="ECO:0000259" key="10">
    <source>
        <dbReference type="PROSITE" id="PS50893"/>
    </source>
</evidence>
<keyword evidence="7 9" id="KW-0472">Membrane</keyword>
<keyword evidence="3" id="KW-0997">Cell inner membrane</keyword>
<dbReference type="SUPFAM" id="SSF50331">
    <property type="entry name" value="MOP-like"/>
    <property type="match status" value="1"/>
</dbReference>
<dbReference type="PANTHER" id="PTHR42781">
    <property type="entry name" value="SPERMIDINE/PUTRESCINE IMPORT ATP-BINDING PROTEIN POTA"/>
    <property type="match status" value="1"/>
</dbReference>
<dbReference type="NCBIfam" id="TIGR01187">
    <property type="entry name" value="potA"/>
    <property type="match status" value="1"/>
</dbReference>
<dbReference type="InterPro" id="IPR013611">
    <property type="entry name" value="Transp-assoc_OB_typ2"/>
</dbReference>
<dbReference type="FunFam" id="3.40.50.300:FF:000133">
    <property type="entry name" value="Spermidine/putrescine import ATP-binding protein PotA"/>
    <property type="match status" value="1"/>
</dbReference>
<dbReference type="InterPro" id="IPR017871">
    <property type="entry name" value="ABC_transporter-like_CS"/>
</dbReference>
<comment type="subunit">
    <text evidence="9">The complex is composed of two ATP-binding proteins (PotA), two transmembrane proteins (PotB and PotC) and a solute-binding protein (PotD).</text>
</comment>
<comment type="function">
    <text evidence="9">Part of the ABC transporter complex PotABCD involved in spermidine/putrescine import. Responsible for energy coupling to the transport system.</text>
</comment>
<dbReference type="GO" id="GO:0016887">
    <property type="term" value="F:ATP hydrolysis activity"/>
    <property type="evidence" value="ECO:0007669"/>
    <property type="project" value="InterPro"/>
</dbReference>
<evidence type="ECO:0000256" key="1">
    <source>
        <dbReference type="ARBA" id="ARBA00022448"/>
    </source>
</evidence>
<dbReference type="EC" id="7.6.2.11" evidence="9"/>
<evidence type="ECO:0000256" key="7">
    <source>
        <dbReference type="ARBA" id="ARBA00023136"/>
    </source>
</evidence>
<dbReference type="GO" id="GO:0015594">
    <property type="term" value="F:ABC-type putrescine transporter activity"/>
    <property type="evidence" value="ECO:0007669"/>
    <property type="project" value="InterPro"/>
</dbReference>
<keyword evidence="5 9" id="KW-0067">ATP-binding</keyword>
<evidence type="ECO:0000256" key="9">
    <source>
        <dbReference type="RuleBase" id="RU364083"/>
    </source>
</evidence>
<dbReference type="SMART" id="SM00382">
    <property type="entry name" value="AAA"/>
    <property type="match status" value="1"/>
</dbReference>
<comment type="function">
    <text evidence="8">Involved in beta-(1--&gt;2)glucan export. Transmembrane domains (TMD) form a pore in the inner membrane and the ATP-binding domain (NBD) is responsible for energy generation.</text>
</comment>
<dbReference type="RefSeq" id="WP_036021970.1">
    <property type="nucleotide sequence ID" value="NZ_FMAE01000003.1"/>
</dbReference>
<reference evidence="11 12" key="1">
    <citation type="submission" date="2016-08" db="EMBL/GenBank/DDBJ databases">
        <authorList>
            <person name="Seilhamer J.J."/>
        </authorList>
    </citation>
    <scope>NUCLEOTIDE SEQUENCE [LARGE SCALE GENOMIC DNA]</scope>
    <source>
        <strain evidence="11 12">CCBAU 10071</strain>
    </source>
</reference>
<accession>A0A1C3VBK4</accession>
<evidence type="ECO:0000256" key="8">
    <source>
        <dbReference type="ARBA" id="ARBA00024722"/>
    </source>
</evidence>
<dbReference type="InterPro" id="IPR017879">
    <property type="entry name" value="PotA_ATP-bd"/>
</dbReference>
<dbReference type="PANTHER" id="PTHR42781:SF5">
    <property type="entry name" value="PUTRESCINE TRANSPORT ATP-BINDING PROTEIN POTG"/>
    <property type="match status" value="1"/>
</dbReference>
<proteinExistence type="inferred from homology"/>
<dbReference type="InterPro" id="IPR050093">
    <property type="entry name" value="ABC_SmlMolc_Importer"/>
</dbReference>
<evidence type="ECO:0000256" key="2">
    <source>
        <dbReference type="ARBA" id="ARBA00022475"/>
    </source>
</evidence>
<keyword evidence="1 9" id="KW-0813">Transport</keyword>
<dbReference type="AlphaFoldDB" id="A0A1C3VBK4"/>
<dbReference type="GO" id="GO:0005524">
    <property type="term" value="F:ATP binding"/>
    <property type="evidence" value="ECO:0007669"/>
    <property type="project" value="UniProtKB-KW"/>
</dbReference>
<dbReference type="PROSITE" id="PS50893">
    <property type="entry name" value="ABC_TRANSPORTER_2"/>
    <property type="match status" value="1"/>
</dbReference>
<gene>
    <name evidence="9" type="primary">potA</name>
    <name evidence="11" type="ORF">GA0061099_1003556</name>
</gene>
<dbReference type="GO" id="GO:0043190">
    <property type="term" value="C:ATP-binding cassette (ABC) transporter complex"/>
    <property type="evidence" value="ECO:0007669"/>
    <property type="project" value="InterPro"/>
</dbReference>
<keyword evidence="6 9" id="KW-1278">Translocase</keyword>
<dbReference type="InterPro" id="IPR003593">
    <property type="entry name" value="AAA+_ATPase"/>
</dbReference>
<keyword evidence="2 9" id="KW-1003">Cell membrane</keyword>
<dbReference type="InterPro" id="IPR027417">
    <property type="entry name" value="P-loop_NTPase"/>
</dbReference>
<dbReference type="Gene3D" id="3.40.50.300">
    <property type="entry name" value="P-loop containing nucleotide triphosphate hydrolases"/>
    <property type="match status" value="1"/>
</dbReference>
<dbReference type="SUPFAM" id="SSF52540">
    <property type="entry name" value="P-loop containing nucleoside triphosphate hydrolases"/>
    <property type="match status" value="1"/>
</dbReference>
<evidence type="ECO:0000256" key="4">
    <source>
        <dbReference type="ARBA" id="ARBA00022741"/>
    </source>
</evidence>
<evidence type="ECO:0000313" key="11">
    <source>
        <dbReference type="EMBL" id="SCB25133.1"/>
    </source>
</evidence>
<comment type="catalytic activity">
    <reaction evidence="9">
        <text>ATP + H2O + polyamine-[polyamine-binding protein]Side 1 = ADP + phosphate + polyamineSide 2 + [polyamine-binding protein]Side 1.</text>
        <dbReference type="EC" id="7.6.2.11"/>
    </reaction>
</comment>
<evidence type="ECO:0000256" key="5">
    <source>
        <dbReference type="ARBA" id="ARBA00022840"/>
    </source>
</evidence>
<feature type="domain" description="ABC transporter" evidence="10">
    <location>
        <begin position="28"/>
        <end position="258"/>
    </location>
</feature>
<evidence type="ECO:0000256" key="3">
    <source>
        <dbReference type="ARBA" id="ARBA00022519"/>
    </source>
</evidence>
<evidence type="ECO:0000256" key="6">
    <source>
        <dbReference type="ARBA" id="ARBA00022967"/>
    </source>
</evidence>
<organism evidence="11 12">
    <name type="scientific">Bradyrhizobium yuanmingense</name>
    <dbReference type="NCBI Taxonomy" id="108015"/>
    <lineage>
        <taxon>Bacteria</taxon>
        <taxon>Pseudomonadati</taxon>
        <taxon>Pseudomonadota</taxon>
        <taxon>Alphaproteobacteria</taxon>
        <taxon>Hyphomicrobiales</taxon>
        <taxon>Nitrobacteraceae</taxon>
        <taxon>Bradyrhizobium</taxon>
    </lineage>
</organism>
<comment type="similarity">
    <text evidence="9">Belongs to the ABC transporter superfamily. Spermidine/putrescine importer (TC 3.A.1.11.1) family.</text>
</comment>
<evidence type="ECO:0000313" key="12">
    <source>
        <dbReference type="Proteomes" id="UP000183174"/>
    </source>
</evidence>
<dbReference type="InterPro" id="IPR008995">
    <property type="entry name" value="Mo/tungstate-bd_C_term_dom"/>
</dbReference>
<protein>
    <recommendedName>
        <fullName evidence="9">Spermidine/putrescine import ATP-binding protein PotA</fullName>
        <ecNumber evidence="9">7.6.2.11</ecNumber>
    </recommendedName>
</protein>
<dbReference type="InterPro" id="IPR003439">
    <property type="entry name" value="ABC_transporter-like_ATP-bd"/>
</dbReference>
<dbReference type="Pfam" id="PF08402">
    <property type="entry name" value="TOBE_2"/>
    <property type="match status" value="1"/>
</dbReference>
<name>A0A1C3VBK4_9BRAD</name>
<dbReference type="EMBL" id="FMAE01000003">
    <property type="protein sequence ID" value="SCB25133.1"/>
    <property type="molecule type" value="Genomic_DNA"/>
</dbReference>
<dbReference type="Pfam" id="PF00005">
    <property type="entry name" value="ABC_tran"/>
    <property type="match status" value="1"/>
</dbReference>
<sequence>MAEELPGMNVAAETAGGDACPATGQPLLLIEGVAKTFGMFRAVDGVSLDIKAGEFFALLGPSGCGKTTLLRMLAGFEAPDEGRILLGGKDIAQALPHERPINMMFQNYALFPHLSVRDNIAFGLKRAGMPRADIATRVAEMVALVKLEGLEKRKPDQLSGGQRQRVALARALARRPQLLLLDEPLAALDKKLRESTQAELMELQRRLGMTFIIVTHDQEEAMTMADRIGVMNAGKLAQVASPRELYEAPRSRWVAEFVGDINLFDGESKLRDGRRLVIGTRDAGALVVTEPREAVGAGKLAVAIRPEKIKLSRRAPVNEAGRETAINTLEGVIADICYLGGTTTYKVKLDTGGMLQASVANSARLDVDAYSLNQHVVAWFTPDDCVVLQS</sequence>
<keyword evidence="4 9" id="KW-0547">Nucleotide-binding</keyword>
<dbReference type="Gene3D" id="2.40.50.100">
    <property type="match status" value="1"/>
</dbReference>
<dbReference type="PROSITE" id="PS00211">
    <property type="entry name" value="ABC_TRANSPORTER_1"/>
    <property type="match status" value="1"/>
</dbReference>
<dbReference type="InterPro" id="IPR005893">
    <property type="entry name" value="PotA-like"/>
</dbReference>
<dbReference type="Proteomes" id="UP000183174">
    <property type="component" value="Unassembled WGS sequence"/>
</dbReference>